<keyword evidence="2" id="KW-1185">Reference proteome</keyword>
<dbReference type="RefSeq" id="WP_186746706.1">
    <property type="nucleotide sequence ID" value="NZ_CP060394.1"/>
</dbReference>
<protein>
    <submittedName>
        <fullName evidence="1">Uncharacterized protein</fullName>
    </submittedName>
</protein>
<proteinExistence type="predicted"/>
<name>A0A7G8BPM2_9BACT</name>
<dbReference type="EMBL" id="CP060394">
    <property type="protein sequence ID" value="QNI34492.1"/>
    <property type="molecule type" value="Genomic_DNA"/>
</dbReference>
<accession>A0A7G8BPM2</accession>
<organism evidence="1 2">
    <name type="scientific">Alloacidobacterium dinghuense</name>
    <dbReference type="NCBI Taxonomy" id="2763107"/>
    <lineage>
        <taxon>Bacteria</taxon>
        <taxon>Pseudomonadati</taxon>
        <taxon>Acidobacteriota</taxon>
        <taxon>Terriglobia</taxon>
        <taxon>Terriglobales</taxon>
        <taxon>Acidobacteriaceae</taxon>
        <taxon>Alloacidobacterium</taxon>
    </lineage>
</organism>
<evidence type="ECO:0000313" key="1">
    <source>
        <dbReference type="EMBL" id="QNI34492.1"/>
    </source>
</evidence>
<sequence>MTTREIADLLLHAFNKALSDSAEWAKAIEHADAHGIDVGVKAEIEIYVERQVDNAAVPSDDDFLRHLRIVPNLKVE</sequence>
<dbReference type="KEGG" id="adin:H7849_11715"/>
<dbReference type="Proteomes" id="UP000515312">
    <property type="component" value="Chromosome"/>
</dbReference>
<gene>
    <name evidence="1" type="ORF">H7849_11715</name>
</gene>
<reference evidence="1 2" key="1">
    <citation type="submission" date="2020-08" db="EMBL/GenBank/DDBJ databases">
        <title>Edaphobacter telluris sp. nov. and Acidobacterium dinghuensis sp. nov., two acidobacteria isolated from forest soil.</title>
        <authorList>
            <person name="Fu J."/>
            <person name="Qiu L."/>
        </authorList>
    </citation>
    <scope>NUCLEOTIDE SEQUENCE [LARGE SCALE GENOMIC DNA]</scope>
    <source>
        <strain evidence="1">4Y35</strain>
    </source>
</reference>
<dbReference type="AlphaFoldDB" id="A0A7G8BPM2"/>
<evidence type="ECO:0000313" key="2">
    <source>
        <dbReference type="Proteomes" id="UP000515312"/>
    </source>
</evidence>